<proteinExistence type="predicted"/>
<dbReference type="EMBL" id="CAJVPY010029537">
    <property type="protein sequence ID" value="CAG8794298.1"/>
    <property type="molecule type" value="Genomic_DNA"/>
</dbReference>
<evidence type="ECO:0000313" key="1">
    <source>
        <dbReference type="EMBL" id="CAG8794298.1"/>
    </source>
</evidence>
<sequence length="151" mass="16882">QVKRLVDTIKYTGPIIVMSDNTKLKERLGFSSLYSCIVGSTLSTESTKVSSYEDIYQIIDTIKLHNAIASQVRAINHAYEQVTALAKDVLGMMLTTKICSFITIMKESKTEIRNETKNQLIDLQEFNDSQKSSSSQSDNFFISVAATEVNI</sequence>
<dbReference type="AlphaFoldDB" id="A0A9N9JUM1"/>
<gene>
    <name evidence="1" type="ORF">DERYTH_LOCUS22039</name>
</gene>
<accession>A0A9N9JUM1</accession>
<evidence type="ECO:0000313" key="2">
    <source>
        <dbReference type="Proteomes" id="UP000789405"/>
    </source>
</evidence>
<name>A0A9N9JUM1_9GLOM</name>
<reference evidence="1" key="1">
    <citation type="submission" date="2021-06" db="EMBL/GenBank/DDBJ databases">
        <authorList>
            <person name="Kallberg Y."/>
            <person name="Tangrot J."/>
            <person name="Rosling A."/>
        </authorList>
    </citation>
    <scope>NUCLEOTIDE SEQUENCE</scope>
    <source>
        <strain evidence="1">MA453B</strain>
    </source>
</reference>
<keyword evidence="2" id="KW-1185">Reference proteome</keyword>
<feature type="non-terminal residue" evidence="1">
    <location>
        <position position="151"/>
    </location>
</feature>
<protein>
    <submittedName>
        <fullName evidence="1">12322_t:CDS:1</fullName>
    </submittedName>
</protein>
<dbReference type="OrthoDB" id="2410809at2759"/>
<comment type="caution">
    <text evidence="1">The sequence shown here is derived from an EMBL/GenBank/DDBJ whole genome shotgun (WGS) entry which is preliminary data.</text>
</comment>
<dbReference type="Proteomes" id="UP000789405">
    <property type="component" value="Unassembled WGS sequence"/>
</dbReference>
<organism evidence="1 2">
    <name type="scientific">Dentiscutata erythropus</name>
    <dbReference type="NCBI Taxonomy" id="1348616"/>
    <lineage>
        <taxon>Eukaryota</taxon>
        <taxon>Fungi</taxon>
        <taxon>Fungi incertae sedis</taxon>
        <taxon>Mucoromycota</taxon>
        <taxon>Glomeromycotina</taxon>
        <taxon>Glomeromycetes</taxon>
        <taxon>Diversisporales</taxon>
        <taxon>Gigasporaceae</taxon>
        <taxon>Dentiscutata</taxon>
    </lineage>
</organism>